<dbReference type="NCBIfam" id="NF008149">
    <property type="entry name" value="PRK10901.1"/>
    <property type="match status" value="1"/>
</dbReference>
<feature type="binding site" evidence="15 16">
    <location>
        <begin position="254"/>
        <end position="260"/>
    </location>
    <ligand>
        <name>S-adenosyl-L-methionine</name>
        <dbReference type="ChEBI" id="CHEBI:59789"/>
    </ligand>
</feature>
<dbReference type="FunFam" id="3.40.50.150:FF:000022">
    <property type="entry name" value="Ribosomal RNA small subunit methyltransferase B"/>
    <property type="match status" value="1"/>
</dbReference>
<feature type="binding site" evidence="15 16">
    <location>
        <position position="277"/>
    </location>
    <ligand>
        <name>S-adenosyl-L-methionine</name>
        <dbReference type="ChEBI" id="CHEBI:59789"/>
    </ligand>
</feature>
<dbReference type="InterPro" id="IPR006027">
    <property type="entry name" value="NusB_RsmB_TIM44"/>
</dbReference>
<dbReference type="EC" id="2.1.1.176" evidence="4 15"/>
<protein>
    <recommendedName>
        <fullName evidence="14 15">Ribosomal RNA small subunit methyltransferase B</fullName>
        <ecNumber evidence="4 15">2.1.1.176</ecNumber>
    </recommendedName>
    <alternativeName>
        <fullName evidence="11 15">16S rRNA m5C967 methyltransferase</fullName>
    </alternativeName>
    <alternativeName>
        <fullName evidence="12 15">rRNA (cytosine-C(5)-)-methyltransferase RsmB</fullName>
    </alternativeName>
</protein>
<dbReference type="InterPro" id="IPR023541">
    <property type="entry name" value="rRNA_ssu_MeTfrase_B_ent"/>
</dbReference>
<dbReference type="InterPro" id="IPR029063">
    <property type="entry name" value="SAM-dependent_MTases_sf"/>
</dbReference>
<evidence type="ECO:0000256" key="14">
    <source>
        <dbReference type="ARBA" id="ARBA00067267"/>
    </source>
</evidence>
<evidence type="ECO:0000256" key="16">
    <source>
        <dbReference type="PROSITE-ProRule" id="PRU01023"/>
    </source>
</evidence>
<dbReference type="EMBL" id="CABDVL010000003">
    <property type="protein sequence ID" value="VTM59797.1"/>
    <property type="molecule type" value="Genomic_DNA"/>
</dbReference>
<dbReference type="GO" id="GO:0006355">
    <property type="term" value="P:regulation of DNA-templated transcription"/>
    <property type="evidence" value="ECO:0007669"/>
    <property type="project" value="InterPro"/>
</dbReference>
<evidence type="ECO:0000256" key="4">
    <source>
        <dbReference type="ARBA" id="ARBA00012140"/>
    </source>
</evidence>
<dbReference type="InterPro" id="IPR004573">
    <property type="entry name" value="rRNA_ssu_MeTfrase_B"/>
</dbReference>
<dbReference type="Pfam" id="PF01189">
    <property type="entry name" value="Methyltr_RsmB-F"/>
    <property type="match status" value="1"/>
</dbReference>
<dbReference type="InterPro" id="IPR054728">
    <property type="entry name" value="RsmB-like_ferredoxin"/>
</dbReference>
<dbReference type="Pfam" id="PF02254">
    <property type="entry name" value="TrkA_N"/>
    <property type="match status" value="1"/>
</dbReference>
<evidence type="ECO:0000256" key="8">
    <source>
        <dbReference type="ARBA" id="ARBA00022679"/>
    </source>
</evidence>
<evidence type="ECO:0000256" key="7">
    <source>
        <dbReference type="ARBA" id="ARBA00022603"/>
    </source>
</evidence>
<organism evidence="18">
    <name type="scientific">Klebsiella pneumoniae</name>
    <dbReference type="NCBI Taxonomy" id="573"/>
    <lineage>
        <taxon>Bacteria</taxon>
        <taxon>Pseudomonadati</taxon>
        <taxon>Pseudomonadota</taxon>
        <taxon>Gammaproteobacteria</taxon>
        <taxon>Enterobacterales</taxon>
        <taxon>Enterobacteriaceae</taxon>
        <taxon>Klebsiella/Raoultella group</taxon>
        <taxon>Klebsiella</taxon>
        <taxon>Klebsiella pneumoniae complex</taxon>
    </lineage>
</organism>
<dbReference type="NCBIfam" id="TIGR00563">
    <property type="entry name" value="rsmB"/>
    <property type="match status" value="1"/>
</dbReference>
<dbReference type="Gene3D" id="3.40.50.150">
    <property type="entry name" value="Vaccinia Virus protein VP39"/>
    <property type="match status" value="1"/>
</dbReference>
<dbReference type="PRINTS" id="PR02008">
    <property type="entry name" value="RCMTFAMILY"/>
</dbReference>
<dbReference type="SUPFAM" id="SSF53335">
    <property type="entry name" value="S-adenosyl-L-methionine-dependent methyltransferases"/>
    <property type="match status" value="1"/>
</dbReference>
<evidence type="ECO:0000256" key="10">
    <source>
        <dbReference type="ARBA" id="ARBA00022884"/>
    </source>
</evidence>
<dbReference type="NCBIfam" id="NF011494">
    <property type="entry name" value="PRK14902.1"/>
    <property type="match status" value="1"/>
</dbReference>
<comment type="similarity">
    <text evidence="3 15 16">Belongs to the class I-like SAM-binding methyltransferase superfamily. RsmB/NOP family.</text>
</comment>
<dbReference type="CDD" id="cd02440">
    <property type="entry name" value="AdoMet_MTases"/>
    <property type="match status" value="1"/>
</dbReference>
<sequence>MKKNINLRSLAAQAIEQVVEKGQSLSNVLPPLQQKVSDKDKALLQELCFGVLRTLSQLEWLISKLMARPMTGKQRTVHFLIMVGLYQLLYTRIPPHAALAETVEGAVAIKRPQLKGLINGVLRQFQRQQEALLAEFAEHENRYLHPKWLLKRLQQAWPQQWQEIVEANNQRPPMWLRVNRNHHSRDEWLALLNETGLEGFTHPDYPDAVRLATPAPVHALPGFAEGWVTVQDASAQGCMRYLQPENGERILDLCAAPGGKTTHILEVAPQSQVMAVDIDEQRLSRVYDNLKRLGMKAEVKQGDGRFPEQWCGNEQFDRILLDAPCSATGVIRRHPDIKWLRRDRDIAELAQLQAEILNATWTHLKPGGTLVYATCSILPEENSQQIAAFLARTPDAELHATGTPASPGQQNLPGVEEGDGFFYAKLIKRRTNGSLQMKIIILGAGQVGGTLAENLVGENNDITLVDTNGDRLRSLQDKFDLRVVQGMALTLAYCVRRGPMMPICW</sequence>
<dbReference type="Pfam" id="PF01029">
    <property type="entry name" value="NusB"/>
    <property type="match status" value="1"/>
</dbReference>
<dbReference type="InterPro" id="IPR035926">
    <property type="entry name" value="NusB-like_sf"/>
</dbReference>
<dbReference type="PANTHER" id="PTHR22807:SF61">
    <property type="entry name" value="NOL1_NOP2_SUN FAMILY PROTEIN _ ANTITERMINATION NUSB DOMAIN-CONTAINING PROTEIN"/>
    <property type="match status" value="1"/>
</dbReference>
<evidence type="ECO:0000256" key="1">
    <source>
        <dbReference type="ARBA" id="ARBA00002724"/>
    </source>
</evidence>
<accession>A0A4P0YHP0</accession>
<feature type="active site" description="Nucleophile" evidence="15 16">
    <location>
        <position position="375"/>
    </location>
</feature>
<dbReference type="FunFam" id="1.10.940.10:FF:000002">
    <property type="entry name" value="Ribosomal RNA small subunit methyltransferase B"/>
    <property type="match status" value="1"/>
</dbReference>
<proteinExistence type="inferred from homology"/>
<dbReference type="Pfam" id="PF22458">
    <property type="entry name" value="RsmF-B_ferredox"/>
    <property type="match status" value="1"/>
</dbReference>
<keyword evidence="5 15" id="KW-0963">Cytoplasm</keyword>
<dbReference type="GO" id="GO:0006813">
    <property type="term" value="P:potassium ion transport"/>
    <property type="evidence" value="ECO:0007669"/>
    <property type="project" value="InterPro"/>
</dbReference>
<dbReference type="CDD" id="cd00620">
    <property type="entry name" value="Methyltransferase_Sun"/>
    <property type="match status" value="1"/>
</dbReference>
<dbReference type="PANTHER" id="PTHR22807">
    <property type="entry name" value="NOP2 YEAST -RELATED NOL1/NOP2/FMU SUN DOMAIN-CONTAINING"/>
    <property type="match status" value="1"/>
</dbReference>
<dbReference type="GO" id="GO:0005829">
    <property type="term" value="C:cytosol"/>
    <property type="evidence" value="ECO:0007669"/>
    <property type="project" value="TreeGrafter"/>
</dbReference>
<evidence type="ECO:0000313" key="18">
    <source>
        <dbReference type="EMBL" id="VTM59797.1"/>
    </source>
</evidence>
<dbReference type="InterPro" id="IPR018314">
    <property type="entry name" value="RsmB/NOL1/NOP2-like_CS"/>
</dbReference>
<dbReference type="InterPro" id="IPR049560">
    <property type="entry name" value="MeTrfase_RsmB-F_NOP2_cat"/>
</dbReference>
<dbReference type="PROSITE" id="PS51686">
    <property type="entry name" value="SAM_MT_RSMB_NOP"/>
    <property type="match status" value="1"/>
</dbReference>
<dbReference type="HAMAP" id="MF_01856">
    <property type="entry name" value="16SrRNA_methyltr_B"/>
    <property type="match status" value="1"/>
</dbReference>
<dbReference type="InterPro" id="IPR003148">
    <property type="entry name" value="RCK_N"/>
</dbReference>
<dbReference type="FunFam" id="1.10.287.730:FF:000001">
    <property type="entry name" value="Ribosomal RNA small subunit methyltransferase B"/>
    <property type="match status" value="1"/>
</dbReference>
<evidence type="ECO:0000256" key="3">
    <source>
        <dbReference type="ARBA" id="ARBA00007494"/>
    </source>
</evidence>
<dbReference type="PROSITE" id="PS01153">
    <property type="entry name" value="NOL1_NOP2_SUN"/>
    <property type="match status" value="1"/>
</dbReference>
<evidence type="ECO:0000256" key="2">
    <source>
        <dbReference type="ARBA" id="ARBA00004496"/>
    </source>
</evidence>
<reference evidence="18" key="1">
    <citation type="submission" date="2019-04" db="EMBL/GenBank/DDBJ databases">
        <authorList>
            <consortium name="Pathogen Informatics"/>
        </authorList>
    </citation>
    <scope>NUCLEOTIDE SEQUENCE</scope>
    <source>
        <strain evidence="18">NCTC9183</strain>
    </source>
</reference>
<feature type="domain" description="SAM-dependent MTase RsmB/NOP-type" evidence="17">
    <location>
        <begin position="164"/>
        <end position="429"/>
    </location>
</feature>
<comment type="subcellular location">
    <subcellularLocation>
        <location evidence="2 15">Cytoplasm</location>
    </subcellularLocation>
</comment>
<dbReference type="SUPFAM" id="SSF51735">
    <property type="entry name" value="NAD(P)-binding Rossmann-fold domains"/>
    <property type="match status" value="1"/>
</dbReference>
<dbReference type="InterPro" id="IPR036291">
    <property type="entry name" value="NAD(P)-bd_dom_sf"/>
</dbReference>
<name>A0A4P0YHP0_KLEPN</name>
<gene>
    <name evidence="15 18" type="primary">rsmB</name>
    <name evidence="15" type="synonym">sun</name>
    <name evidence="18" type="ORF">NCTC9183_06431</name>
</gene>
<dbReference type="InterPro" id="IPR023267">
    <property type="entry name" value="RCMT"/>
</dbReference>
<evidence type="ECO:0000256" key="5">
    <source>
        <dbReference type="ARBA" id="ARBA00022490"/>
    </source>
</evidence>
<dbReference type="AlphaFoldDB" id="A0A4P0YHP0"/>
<evidence type="ECO:0000259" key="17">
    <source>
        <dbReference type="PROSITE" id="PS51686"/>
    </source>
</evidence>
<evidence type="ECO:0000256" key="9">
    <source>
        <dbReference type="ARBA" id="ARBA00022691"/>
    </source>
</evidence>
<dbReference type="FunFam" id="3.30.70.1170:FF:000002">
    <property type="entry name" value="Ribosomal RNA small subunit methyltransferase B"/>
    <property type="match status" value="1"/>
</dbReference>
<evidence type="ECO:0000256" key="12">
    <source>
        <dbReference type="ARBA" id="ARBA00031088"/>
    </source>
</evidence>
<keyword evidence="7 15" id="KW-0489">Methyltransferase</keyword>
<comment type="catalytic activity">
    <reaction evidence="13 15">
        <text>cytidine(967) in 16S rRNA + S-adenosyl-L-methionine = 5-methylcytidine(967) in 16S rRNA + S-adenosyl-L-homocysteine + H(+)</text>
        <dbReference type="Rhea" id="RHEA:42748"/>
        <dbReference type="Rhea" id="RHEA-COMP:10219"/>
        <dbReference type="Rhea" id="RHEA-COMP:10220"/>
        <dbReference type="ChEBI" id="CHEBI:15378"/>
        <dbReference type="ChEBI" id="CHEBI:57856"/>
        <dbReference type="ChEBI" id="CHEBI:59789"/>
        <dbReference type="ChEBI" id="CHEBI:74483"/>
        <dbReference type="ChEBI" id="CHEBI:82748"/>
        <dbReference type="EC" id="2.1.1.176"/>
    </reaction>
</comment>
<dbReference type="InterPro" id="IPR048019">
    <property type="entry name" value="RsmB-like_N"/>
</dbReference>
<evidence type="ECO:0000256" key="6">
    <source>
        <dbReference type="ARBA" id="ARBA00022552"/>
    </source>
</evidence>
<dbReference type="GO" id="GO:0070475">
    <property type="term" value="P:rRNA base methylation"/>
    <property type="evidence" value="ECO:0007669"/>
    <property type="project" value="TreeGrafter"/>
</dbReference>
<comment type="function">
    <text evidence="1 15">Specifically methylates the cytosine at position 967 (m5C967) of 16S rRNA.</text>
</comment>
<evidence type="ECO:0000256" key="13">
    <source>
        <dbReference type="ARBA" id="ARBA00047283"/>
    </source>
</evidence>
<keyword evidence="10 15" id="KW-0694">RNA-binding</keyword>
<dbReference type="Gene3D" id="1.10.287.730">
    <property type="entry name" value="Helix hairpin bin"/>
    <property type="match status" value="1"/>
</dbReference>
<dbReference type="GO" id="GO:0009383">
    <property type="term" value="F:rRNA (cytosine-C5-)-methyltransferase activity"/>
    <property type="evidence" value="ECO:0007669"/>
    <property type="project" value="TreeGrafter"/>
</dbReference>
<evidence type="ECO:0000256" key="11">
    <source>
        <dbReference type="ARBA" id="ARBA00030399"/>
    </source>
</evidence>
<dbReference type="InterPro" id="IPR001678">
    <property type="entry name" value="MeTrfase_RsmB-F_NOP2_dom"/>
</dbReference>
<evidence type="ECO:0000256" key="15">
    <source>
        <dbReference type="HAMAP-Rule" id="MF_01856"/>
    </source>
</evidence>
<keyword evidence="8 15" id="KW-0808">Transferase</keyword>
<dbReference type="GO" id="GO:0003723">
    <property type="term" value="F:RNA binding"/>
    <property type="evidence" value="ECO:0007669"/>
    <property type="project" value="UniProtKB-UniRule"/>
</dbReference>
<dbReference type="SUPFAM" id="SSF48013">
    <property type="entry name" value="NusB-like"/>
    <property type="match status" value="1"/>
</dbReference>
<dbReference type="Gene3D" id="1.10.940.10">
    <property type="entry name" value="NusB-like"/>
    <property type="match status" value="1"/>
</dbReference>
<feature type="binding site" evidence="15 16">
    <location>
        <position position="322"/>
    </location>
    <ligand>
        <name>S-adenosyl-L-methionine</name>
        <dbReference type="ChEBI" id="CHEBI:59789"/>
    </ligand>
</feature>
<keyword evidence="9 15" id="KW-0949">S-adenosyl-L-methionine</keyword>
<dbReference type="Gene3D" id="3.40.50.720">
    <property type="entry name" value="NAD(P)-binding Rossmann-like Domain"/>
    <property type="match status" value="1"/>
</dbReference>
<dbReference type="Proteomes" id="UP000507695">
    <property type="component" value="Unassembled WGS sequence"/>
</dbReference>
<dbReference type="Gene3D" id="3.30.70.1170">
    <property type="entry name" value="Sun protein, domain 3"/>
    <property type="match status" value="1"/>
</dbReference>
<keyword evidence="6 15" id="KW-0698">rRNA processing</keyword>
<feature type="binding site" evidence="15 16">
    <location>
        <position position="303"/>
    </location>
    <ligand>
        <name>S-adenosyl-L-methionine</name>
        <dbReference type="ChEBI" id="CHEBI:59789"/>
    </ligand>
</feature>